<accession>A0A1I4CJ45</accession>
<protein>
    <submittedName>
        <fullName evidence="3">Flp pilus assembly protein TadG</fullName>
    </submittedName>
</protein>
<feature type="domain" description="Putative Flp pilus-assembly TadG-like N-terminal" evidence="2">
    <location>
        <begin position="21"/>
        <end position="67"/>
    </location>
</feature>
<dbReference type="RefSeq" id="WP_090185110.1">
    <property type="nucleotide sequence ID" value="NZ_CP072994.1"/>
</dbReference>
<organism evidence="3 4">
    <name type="scientific">Loktanella salsilacus</name>
    <dbReference type="NCBI Taxonomy" id="195913"/>
    <lineage>
        <taxon>Bacteria</taxon>
        <taxon>Pseudomonadati</taxon>
        <taxon>Pseudomonadota</taxon>
        <taxon>Alphaproteobacteria</taxon>
        <taxon>Rhodobacterales</taxon>
        <taxon>Roseobacteraceae</taxon>
        <taxon>Loktanella</taxon>
    </lineage>
</organism>
<feature type="transmembrane region" description="Helical" evidence="1">
    <location>
        <begin position="21"/>
        <end position="42"/>
    </location>
</feature>
<dbReference type="OrthoDB" id="8014659at2"/>
<sequence length="505" mass="52404">MKRRGPFANRRLARFCHEEAGSILVLWIASLVAILGMTALVFDIGRVQIAHGDLQRFADDVALAAAAELDGRSDSITRATNAASKLISNPQAYGGDGTLSGATDYTLTFLDGLPAADTTDPSGYTTTDPIDATLVQVVTTPVTLDPMFLRATRTLAGVTGPAQATVFAESIAGFSMEACDITPLMFCKPTGWSATQASSIGDGILLRSGGQGAAWGPGDFGFLDVSSSAIGSSCFGLNGAKLIGCLIGAEDNVTGCYAQRGVTIEPGQKVGLENAVFNTRFDQFRGVMSQFKSNANYTVAPNIISGLVPQGNACGWNNVSASTNSIGLPHDNCFATGGCTRFGTGSWDYANYVDSNYGNRNGILEAGEDSHLVSHIPAAFAGTRYGVYLAEIAYAQTAGLPSGAILSDRDETGIAQCSSNVSTNPARRVVIAAAIDCTKHPINGAATNVPVDEFVELFMTEPVGTGVGSPPSFDLWVEVIGSAGVAGLGAAGTGGVFRDVIQLYR</sequence>
<proteinExistence type="predicted"/>
<keyword evidence="4" id="KW-1185">Reference proteome</keyword>
<reference evidence="3 4" key="1">
    <citation type="submission" date="2016-10" db="EMBL/GenBank/DDBJ databases">
        <authorList>
            <person name="de Groot N.N."/>
        </authorList>
    </citation>
    <scope>NUCLEOTIDE SEQUENCE [LARGE SCALE GENOMIC DNA]</scope>
    <source>
        <strain evidence="3 4">DSM 16199</strain>
    </source>
</reference>
<evidence type="ECO:0000256" key="1">
    <source>
        <dbReference type="SAM" id="Phobius"/>
    </source>
</evidence>
<dbReference type="InterPro" id="IPR028087">
    <property type="entry name" value="Tad_N"/>
</dbReference>
<dbReference type="AlphaFoldDB" id="A0A1I4CJ45"/>
<evidence type="ECO:0000259" key="2">
    <source>
        <dbReference type="Pfam" id="PF13400"/>
    </source>
</evidence>
<keyword evidence="1" id="KW-1133">Transmembrane helix</keyword>
<keyword evidence="1" id="KW-0472">Membrane</keyword>
<evidence type="ECO:0000313" key="4">
    <source>
        <dbReference type="Proteomes" id="UP000199550"/>
    </source>
</evidence>
<dbReference type="Proteomes" id="UP000199550">
    <property type="component" value="Unassembled WGS sequence"/>
</dbReference>
<dbReference type="GeneID" id="97891081"/>
<dbReference type="STRING" id="195913.SAMN04488004_102186"/>
<gene>
    <name evidence="3" type="ORF">SAMN04488004_102186</name>
</gene>
<evidence type="ECO:0000313" key="3">
    <source>
        <dbReference type="EMBL" id="SFK80935.1"/>
    </source>
</evidence>
<keyword evidence="1" id="KW-0812">Transmembrane</keyword>
<dbReference type="Pfam" id="PF13400">
    <property type="entry name" value="Tad"/>
    <property type="match status" value="1"/>
</dbReference>
<dbReference type="EMBL" id="FOTF01000002">
    <property type="protein sequence ID" value="SFK80935.1"/>
    <property type="molecule type" value="Genomic_DNA"/>
</dbReference>
<name>A0A1I4CJ45_9RHOB</name>